<dbReference type="RefSeq" id="WP_119885834.1">
    <property type="nucleotide sequence ID" value="NZ_CP067169.1"/>
</dbReference>
<dbReference type="OrthoDB" id="7208981at2"/>
<evidence type="ECO:0000313" key="1">
    <source>
        <dbReference type="EMBL" id="RJL05525.1"/>
    </source>
</evidence>
<dbReference type="InterPro" id="IPR050509">
    <property type="entry name" value="CoA-transferase_III"/>
</dbReference>
<dbReference type="InterPro" id="IPR044855">
    <property type="entry name" value="CoA-Trfase_III_dom3_sf"/>
</dbReference>
<reference evidence="1 2" key="1">
    <citation type="submission" date="2018-09" db="EMBL/GenBank/DDBJ databases">
        <title>Paracoccus onubensis nov. sp. a moderate halophilic bacterium isolated from Gruta de las Maravillas (Aracena, Spain).</title>
        <authorList>
            <person name="Jurado V."/>
            <person name="Gutierrez-Patricio S."/>
            <person name="Gonzalez-Pimentel J.L."/>
            <person name="Laiz L."/>
            <person name="Saiz-Jimenez C."/>
        </authorList>
    </citation>
    <scope>NUCLEOTIDE SEQUENCE [LARGE SCALE GENOMIC DNA]</scope>
    <source>
        <strain evidence="1 2">DSM 19484</strain>
    </source>
</reference>
<dbReference type="Gene3D" id="3.40.50.10540">
    <property type="entry name" value="Crotonobetainyl-coa:carnitine coa-transferase, domain 1"/>
    <property type="match status" value="1"/>
</dbReference>
<dbReference type="GO" id="GO:0016740">
    <property type="term" value="F:transferase activity"/>
    <property type="evidence" value="ECO:0007669"/>
    <property type="project" value="UniProtKB-KW"/>
</dbReference>
<accession>A0A418ZYE9</accession>
<proteinExistence type="predicted"/>
<dbReference type="InterPro" id="IPR023606">
    <property type="entry name" value="CoA-Trfase_III_dom_1_sf"/>
</dbReference>
<keyword evidence="1" id="KW-0808">Transferase</keyword>
<comment type="caution">
    <text evidence="1">The sequence shown here is derived from an EMBL/GenBank/DDBJ whole genome shotgun (WGS) entry which is preliminary data.</text>
</comment>
<dbReference type="Gene3D" id="3.30.1540.10">
    <property type="entry name" value="formyl-coa transferase, domain 3"/>
    <property type="match status" value="1"/>
</dbReference>
<dbReference type="PANTHER" id="PTHR48228">
    <property type="entry name" value="SUCCINYL-COA--D-CITRAMALATE COA-TRANSFERASE"/>
    <property type="match status" value="1"/>
</dbReference>
<evidence type="ECO:0000313" key="2">
    <source>
        <dbReference type="Proteomes" id="UP000285530"/>
    </source>
</evidence>
<dbReference type="PANTHER" id="PTHR48228:SF5">
    <property type="entry name" value="ALPHA-METHYLACYL-COA RACEMASE"/>
    <property type="match status" value="1"/>
</dbReference>
<dbReference type="Proteomes" id="UP000285530">
    <property type="component" value="Unassembled WGS sequence"/>
</dbReference>
<dbReference type="AlphaFoldDB" id="A0A418ZYE9"/>
<sequence>MTVSFPNPADLKPGALKGLKVVSMAEQYPGPFCTLILSDMGADVIQVERPETGDPSRFLASFYESLNRNKRSVAVDARVPEQKEALLDLIREADVFLEGFRPGKLAKLGLGYEALAAINPRLIYASISGFGQTGPYRMRPAHDLSFSGLGGALDERIRGDVQGRPPALLLGDATAGLYAVIGVLAALHGRQSSGEGSHIDIAMSDAVMSLQLPFIGTDRTDQGAVPQADPGYGLYETADGRWLTTSIAHEDAYWDMLCRDTGVTAGIGLKRAERVARHDEMVAQIGAKIREKPFSHWEEVFEASGQMWGPALTREGLVDDPHLAARGLFGKLTRQDGAQQSVLRQPVKFSAYDNVALSPAPQVGQHDGEGFGDT</sequence>
<organism evidence="1 2">
    <name type="scientific">Paracoccus aestuarii</name>
    <dbReference type="NCBI Taxonomy" id="453842"/>
    <lineage>
        <taxon>Bacteria</taxon>
        <taxon>Pseudomonadati</taxon>
        <taxon>Pseudomonadota</taxon>
        <taxon>Alphaproteobacteria</taxon>
        <taxon>Rhodobacterales</taxon>
        <taxon>Paracoccaceae</taxon>
        <taxon>Paracoccus</taxon>
    </lineage>
</organism>
<protein>
    <submittedName>
        <fullName evidence="1">CoA transferase</fullName>
    </submittedName>
</protein>
<gene>
    <name evidence="1" type="ORF">D3P06_06735</name>
</gene>
<keyword evidence="2" id="KW-1185">Reference proteome</keyword>
<dbReference type="SUPFAM" id="SSF89796">
    <property type="entry name" value="CoA-transferase family III (CaiB/BaiF)"/>
    <property type="match status" value="1"/>
</dbReference>
<dbReference type="InterPro" id="IPR003673">
    <property type="entry name" value="CoA-Trfase_fam_III"/>
</dbReference>
<dbReference type="EMBL" id="QZEV01000022">
    <property type="protein sequence ID" value="RJL05525.1"/>
    <property type="molecule type" value="Genomic_DNA"/>
</dbReference>
<name>A0A418ZYE9_9RHOB</name>
<dbReference type="Pfam" id="PF02515">
    <property type="entry name" value="CoA_transf_3"/>
    <property type="match status" value="1"/>
</dbReference>